<keyword evidence="3" id="KW-1185">Reference proteome</keyword>
<gene>
    <name evidence="2" type="ORF">DAPPUDRAFT_117085</name>
</gene>
<sequence>MEHTTSEDSPVQLEDFENEEDLELTAVECPSPTINKIVDITKMQEGTSKAVYTNRSNRPWSSCPAPAIKQSNGLQNIIKNGKIRLLLLSIRKDCGQMSVLDLRSRKHLNKNLMAMYRVLLSESQKVKVTTMKTPILTLMTVIELFKEVLC</sequence>
<feature type="domain" description="UPF0033" evidence="1">
    <location>
        <begin position="22"/>
        <end position="46"/>
    </location>
</feature>
<dbReference type="EMBL" id="GL732736">
    <property type="protein sequence ID" value="EFX65644.1"/>
    <property type="molecule type" value="Genomic_DNA"/>
</dbReference>
<evidence type="ECO:0000313" key="3">
    <source>
        <dbReference type="Proteomes" id="UP000000305"/>
    </source>
</evidence>
<reference evidence="2 3" key="1">
    <citation type="journal article" date="2011" name="Science">
        <title>The ecoresponsive genome of Daphnia pulex.</title>
        <authorList>
            <person name="Colbourne J.K."/>
            <person name="Pfrender M.E."/>
            <person name="Gilbert D."/>
            <person name="Thomas W.K."/>
            <person name="Tucker A."/>
            <person name="Oakley T.H."/>
            <person name="Tokishita S."/>
            <person name="Aerts A."/>
            <person name="Arnold G.J."/>
            <person name="Basu M.K."/>
            <person name="Bauer D.J."/>
            <person name="Caceres C.E."/>
            <person name="Carmel L."/>
            <person name="Casola C."/>
            <person name="Choi J.H."/>
            <person name="Detter J.C."/>
            <person name="Dong Q."/>
            <person name="Dusheyko S."/>
            <person name="Eads B.D."/>
            <person name="Frohlich T."/>
            <person name="Geiler-Samerotte K.A."/>
            <person name="Gerlach D."/>
            <person name="Hatcher P."/>
            <person name="Jogdeo S."/>
            <person name="Krijgsveld J."/>
            <person name="Kriventseva E.V."/>
            <person name="Kultz D."/>
            <person name="Laforsch C."/>
            <person name="Lindquist E."/>
            <person name="Lopez J."/>
            <person name="Manak J.R."/>
            <person name="Muller J."/>
            <person name="Pangilinan J."/>
            <person name="Patwardhan R.P."/>
            <person name="Pitluck S."/>
            <person name="Pritham E.J."/>
            <person name="Rechtsteiner A."/>
            <person name="Rho M."/>
            <person name="Rogozin I.B."/>
            <person name="Sakarya O."/>
            <person name="Salamov A."/>
            <person name="Schaack S."/>
            <person name="Shapiro H."/>
            <person name="Shiga Y."/>
            <person name="Skalitzky C."/>
            <person name="Smith Z."/>
            <person name="Souvorov A."/>
            <person name="Sung W."/>
            <person name="Tang Z."/>
            <person name="Tsuchiya D."/>
            <person name="Tu H."/>
            <person name="Vos H."/>
            <person name="Wang M."/>
            <person name="Wolf Y.I."/>
            <person name="Yamagata H."/>
            <person name="Yamada T."/>
            <person name="Ye Y."/>
            <person name="Shaw J.R."/>
            <person name="Andrews J."/>
            <person name="Crease T.J."/>
            <person name="Tang H."/>
            <person name="Lucas S.M."/>
            <person name="Robertson H.M."/>
            <person name="Bork P."/>
            <person name="Koonin E.V."/>
            <person name="Zdobnov E.M."/>
            <person name="Grigoriev I.V."/>
            <person name="Lynch M."/>
            <person name="Boore J.L."/>
        </authorList>
    </citation>
    <scope>NUCLEOTIDE SEQUENCE [LARGE SCALE GENOMIC DNA]</scope>
</reference>
<dbReference type="PROSITE" id="PS01148">
    <property type="entry name" value="UPF0033"/>
    <property type="match status" value="1"/>
</dbReference>
<accession>E9HRH2</accession>
<dbReference type="Proteomes" id="UP000000305">
    <property type="component" value="Unassembled WGS sequence"/>
</dbReference>
<dbReference type="AlphaFoldDB" id="E9HRH2"/>
<evidence type="ECO:0000259" key="1">
    <source>
        <dbReference type="PROSITE" id="PS01148"/>
    </source>
</evidence>
<dbReference type="InParanoid" id="E9HRH2"/>
<dbReference type="HOGENOM" id="CLU_1742409_0_0_1"/>
<dbReference type="KEGG" id="dpx:DAPPUDRAFT_117085"/>
<evidence type="ECO:0000313" key="2">
    <source>
        <dbReference type="EMBL" id="EFX65644.1"/>
    </source>
</evidence>
<organism evidence="2 3">
    <name type="scientific">Daphnia pulex</name>
    <name type="common">Water flea</name>
    <dbReference type="NCBI Taxonomy" id="6669"/>
    <lineage>
        <taxon>Eukaryota</taxon>
        <taxon>Metazoa</taxon>
        <taxon>Ecdysozoa</taxon>
        <taxon>Arthropoda</taxon>
        <taxon>Crustacea</taxon>
        <taxon>Branchiopoda</taxon>
        <taxon>Diplostraca</taxon>
        <taxon>Cladocera</taxon>
        <taxon>Anomopoda</taxon>
        <taxon>Daphniidae</taxon>
        <taxon>Daphnia</taxon>
    </lineage>
</organism>
<dbReference type="InterPro" id="IPR001455">
    <property type="entry name" value="TusA-like"/>
</dbReference>
<proteinExistence type="predicted"/>
<name>E9HRH2_DAPPU</name>
<protein>
    <recommendedName>
        <fullName evidence="1">UPF0033 domain-containing protein</fullName>
    </recommendedName>
</protein>